<sequence length="72" mass="7855">MVLNSMMDLANGRRSAAPARDFYPKDDTHAGCTTTKTAPARLPGVVFWFINRLTIFRNTASIFSKDGGAGFT</sequence>
<protein>
    <submittedName>
        <fullName evidence="1">Uncharacterized protein</fullName>
    </submittedName>
</protein>
<proteinExistence type="predicted"/>
<evidence type="ECO:0000313" key="1">
    <source>
        <dbReference type="EMBL" id="OME87063.1"/>
    </source>
</evidence>
<gene>
    <name evidence="1" type="ORF">BK123_31930</name>
</gene>
<evidence type="ECO:0000313" key="2">
    <source>
        <dbReference type="Proteomes" id="UP000187074"/>
    </source>
</evidence>
<organism evidence="1 2">
    <name type="scientific">Paenibacillus lautus</name>
    <name type="common">Bacillus lautus</name>
    <dbReference type="NCBI Taxonomy" id="1401"/>
    <lineage>
        <taxon>Bacteria</taxon>
        <taxon>Bacillati</taxon>
        <taxon>Bacillota</taxon>
        <taxon>Bacilli</taxon>
        <taxon>Bacillales</taxon>
        <taxon>Paenibacillaceae</taxon>
        <taxon>Paenibacillus</taxon>
    </lineage>
</organism>
<dbReference type="Proteomes" id="UP000187074">
    <property type="component" value="Unassembled WGS sequence"/>
</dbReference>
<comment type="caution">
    <text evidence="1">The sequence shown here is derived from an EMBL/GenBank/DDBJ whole genome shotgun (WGS) entry which is preliminary data.</text>
</comment>
<dbReference type="RefSeq" id="WP_076326332.1">
    <property type="nucleotide sequence ID" value="NZ_MRTF01000018.1"/>
</dbReference>
<reference evidence="1 2" key="1">
    <citation type="submission" date="2016-11" db="EMBL/GenBank/DDBJ databases">
        <title>Paenibacillus species isolates.</title>
        <authorList>
            <person name="Beno S.M."/>
        </authorList>
    </citation>
    <scope>NUCLEOTIDE SEQUENCE [LARGE SCALE GENOMIC DNA]</scope>
    <source>
        <strain evidence="1 2">FSL F4-0100</strain>
    </source>
</reference>
<dbReference type="EMBL" id="MRTF01000018">
    <property type="protein sequence ID" value="OME87063.1"/>
    <property type="molecule type" value="Genomic_DNA"/>
</dbReference>
<name>A0A1R1AND7_PAELA</name>
<accession>A0A1R1AND7</accession>
<dbReference type="AlphaFoldDB" id="A0A1R1AND7"/>